<evidence type="ECO:0000313" key="1">
    <source>
        <dbReference type="EMBL" id="MFC5004158.1"/>
    </source>
</evidence>
<keyword evidence="2" id="KW-1185">Reference proteome</keyword>
<dbReference type="InterPro" id="IPR013325">
    <property type="entry name" value="RNA_pol_sigma_r2"/>
</dbReference>
<gene>
    <name evidence="1" type="ORF">ACFPIJ_40830</name>
</gene>
<sequence>MEQVDVESRRARFAAVAPALIEAVRRYLARRTDPAAADDVLSETLLVCWRRLDELPDEPLAWVYAGARNCLANAERARRRQDHLILRILKYDPPGRHTGDGMTLARSSSRRAVGCRPLTPNWSGYGRRRNSRRRSSRRWWG</sequence>
<evidence type="ECO:0000313" key="2">
    <source>
        <dbReference type="Proteomes" id="UP001595912"/>
    </source>
</evidence>
<dbReference type="RefSeq" id="WP_380123775.1">
    <property type="nucleotide sequence ID" value="NZ_JBHSIU010000055.1"/>
</dbReference>
<proteinExistence type="predicted"/>
<organism evidence="1 2">
    <name type="scientific">Dactylosporangium cerinum</name>
    <dbReference type="NCBI Taxonomy" id="1434730"/>
    <lineage>
        <taxon>Bacteria</taxon>
        <taxon>Bacillati</taxon>
        <taxon>Actinomycetota</taxon>
        <taxon>Actinomycetes</taxon>
        <taxon>Micromonosporales</taxon>
        <taxon>Micromonosporaceae</taxon>
        <taxon>Dactylosporangium</taxon>
    </lineage>
</organism>
<accession>A0ABV9WA11</accession>
<reference evidence="2" key="1">
    <citation type="journal article" date="2019" name="Int. J. Syst. Evol. Microbiol.">
        <title>The Global Catalogue of Microorganisms (GCM) 10K type strain sequencing project: providing services to taxonomists for standard genome sequencing and annotation.</title>
        <authorList>
            <consortium name="The Broad Institute Genomics Platform"/>
            <consortium name="The Broad Institute Genome Sequencing Center for Infectious Disease"/>
            <person name="Wu L."/>
            <person name="Ma J."/>
        </authorList>
    </citation>
    <scope>NUCLEOTIDE SEQUENCE [LARGE SCALE GENOMIC DNA]</scope>
    <source>
        <strain evidence="2">CGMCC 4.7152</strain>
    </source>
</reference>
<dbReference type="Proteomes" id="UP001595912">
    <property type="component" value="Unassembled WGS sequence"/>
</dbReference>
<protein>
    <submittedName>
        <fullName evidence="1">RNA polymerase sigma factor</fullName>
    </submittedName>
</protein>
<dbReference type="Gene3D" id="1.10.1740.10">
    <property type="match status" value="1"/>
</dbReference>
<name>A0ABV9WA11_9ACTN</name>
<dbReference type="SUPFAM" id="SSF88946">
    <property type="entry name" value="Sigma2 domain of RNA polymerase sigma factors"/>
    <property type="match status" value="1"/>
</dbReference>
<comment type="caution">
    <text evidence="1">The sequence shown here is derived from an EMBL/GenBank/DDBJ whole genome shotgun (WGS) entry which is preliminary data.</text>
</comment>
<dbReference type="EMBL" id="JBHSIU010000055">
    <property type="protein sequence ID" value="MFC5004158.1"/>
    <property type="molecule type" value="Genomic_DNA"/>
</dbReference>